<evidence type="ECO:0000256" key="3">
    <source>
        <dbReference type="ARBA" id="ARBA00012814"/>
    </source>
</evidence>
<dbReference type="GO" id="GO:0005524">
    <property type="term" value="F:ATP binding"/>
    <property type="evidence" value="ECO:0007669"/>
    <property type="project" value="UniProtKB-KW"/>
</dbReference>
<evidence type="ECO:0000256" key="2">
    <source>
        <dbReference type="ARBA" id="ARBA00008226"/>
    </source>
</evidence>
<dbReference type="PANTHER" id="PTHR11538:SF41">
    <property type="entry name" value="PHENYLALANINE--TRNA LIGASE, MITOCHONDRIAL"/>
    <property type="match status" value="1"/>
</dbReference>
<keyword evidence="10" id="KW-0030">Aminoacyl-tRNA synthetase</keyword>
<evidence type="ECO:0000256" key="13">
    <source>
        <dbReference type="SAM" id="MobiDB-lite"/>
    </source>
</evidence>
<evidence type="ECO:0000256" key="10">
    <source>
        <dbReference type="ARBA" id="ARBA00023146"/>
    </source>
</evidence>
<feature type="compositionally biased region" description="Polar residues" evidence="13">
    <location>
        <begin position="408"/>
        <end position="433"/>
    </location>
</feature>
<dbReference type="FunFam" id="3.30.70.380:FF:000002">
    <property type="entry name" value="phenylalanine--tRNA ligase, mitochondrial"/>
    <property type="match status" value="1"/>
</dbReference>
<dbReference type="GO" id="GO:0005759">
    <property type="term" value="C:mitochondrial matrix"/>
    <property type="evidence" value="ECO:0007669"/>
    <property type="project" value="UniProtKB-SubCell"/>
</dbReference>
<sequence>MVISRSAGTSFSGNASVLTKPRTWAASVPARMVVADISSGTFMFLASLCACAVDHGRPAECAFSSRPHFPLFVVAPSLVTPSVGRTMGWPRACSPLRVWFPPNTIATARVPSCSFWPCSGLLCTRRGDIGTTQRGSVRYIGRLDFRHSNKRRPIQQLQWDGSTLGRCGGRTGESRIGACSPCVFREGEVPSVEGRRPPIEQESCNFHGLLSRFNRPAHIPPSVWDKLDRKLYKRPDNPIGIVKKRIEHFFISENERTNLRDGGQEFPTFLFPSPVVLQQLCSLLDGVSFRGEPRRAGASDTGPLSTPCSAPVPPSSLASSHGFPSSATDIACATDSVTSQCTSTPAFLSRAEKRHYPIEPTLGVSAYQLFDDFSPVVTCQQNFDSLLVPLTHVSRRPSDTYYLEHPLPSNTEEQNRNDSTSTDRGPRSCSCQTGGARPYDPSRLLLRTHGTAHQKDLIDRGVRAAIWTVEVVRRDEIDRLHYPVFHQTDGFRLFFPRELRQLQEEHALLLALLPQLLDLVRRQLDIQSDNDREPELSSQVQGTGSVVGSRGSPSGKGDRLLHPAAEILNGEVAAMGASYSPGVVRVSREVLEWISQSPALVRPNPLLGNPVVLHLQLTLERLLRHVLGPHVQLKWDYDTSFPFTEPSIELYVAATGPPAANDQALRAAAADSDSDGAAEANETDAKQWVEVLGAGEIRRAILEASPAAFENKQEAEAKTAVGTASTHVRGWAFGLGLERLCMRLFGIDDIRLFWSTDSRFTDQFADGQVRHFLPFSSMPPVYKDISFWVNAAQGESRAAVSAQGQSAESTRISDASTVVEKPQGSAYKDSLSHLKNTPSLVPGTARVDFNEMSFYELCREVGGDLVESVKLVDSFVHPKTRRKSVCYRLTYRALDRTLTHQEVNAVQETVYRRVGQTFNVDLR</sequence>
<dbReference type="AlphaFoldDB" id="A0A2C6KJQ0"/>
<feature type="region of interest" description="Disordered" evidence="13">
    <location>
        <begin position="401"/>
        <end position="436"/>
    </location>
</feature>
<dbReference type="RefSeq" id="XP_067925954.1">
    <property type="nucleotide sequence ID" value="XM_068062068.1"/>
</dbReference>
<evidence type="ECO:0000259" key="14">
    <source>
        <dbReference type="PROSITE" id="PS50862"/>
    </source>
</evidence>
<evidence type="ECO:0000256" key="7">
    <source>
        <dbReference type="ARBA" id="ARBA00022917"/>
    </source>
</evidence>
<comment type="subcellular location">
    <subcellularLocation>
        <location evidence="1">Mitochondrion matrix</location>
    </subcellularLocation>
</comment>
<dbReference type="GeneID" id="94425279"/>
<dbReference type="Pfam" id="PF01409">
    <property type="entry name" value="tRNA-synt_2d"/>
    <property type="match status" value="2"/>
</dbReference>
<dbReference type="SMART" id="SM00896">
    <property type="entry name" value="FDX-ACB"/>
    <property type="match status" value="1"/>
</dbReference>
<evidence type="ECO:0000313" key="17">
    <source>
        <dbReference type="Proteomes" id="UP000221165"/>
    </source>
</evidence>
<evidence type="ECO:0000256" key="9">
    <source>
        <dbReference type="ARBA" id="ARBA00023128"/>
    </source>
</evidence>
<dbReference type="InterPro" id="IPR002319">
    <property type="entry name" value="Phenylalanyl-tRNA_Synthase"/>
</dbReference>
<dbReference type="Gene3D" id="3.30.930.10">
    <property type="entry name" value="Bira Bifunctional Protein, Domain 2"/>
    <property type="match status" value="1"/>
</dbReference>
<dbReference type="InterPro" id="IPR045864">
    <property type="entry name" value="aa-tRNA-synth_II/BPL/LPL"/>
</dbReference>
<dbReference type="EMBL" id="MIGC01000751">
    <property type="protein sequence ID" value="PHJ24281.1"/>
    <property type="molecule type" value="Genomic_DNA"/>
</dbReference>
<keyword evidence="9" id="KW-0496">Mitochondrion</keyword>
<evidence type="ECO:0000256" key="8">
    <source>
        <dbReference type="ARBA" id="ARBA00022946"/>
    </source>
</evidence>
<evidence type="ECO:0000256" key="6">
    <source>
        <dbReference type="ARBA" id="ARBA00022840"/>
    </source>
</evidence>
<comment type="catalytic activity">
    <reaction evidence="12">
        <text>tRNA(Phe) + L-phenylalanine + ATP = L-phenylalanyl-tRNA(Phe) + AMP + diphosphate + H(+)</text>
        <dbReference type="Rhea" id="RHEA:19413"/>
        <dbReference type="Rhea" id="RHEA-COMP:9668"/>
        <dbReference type="Rhea" id="RHEA-COMP:9699"/>
        <dbReference type="ChEBI" id="CHEBI:15378"/>
        <dbReference type="ChEBI" id="CHEBI:30616"/>
        <dbReference type="ChEBI" id="CHEBI:33019"/>
        <dbReference type="ChEBI" id="CHEBI:58095"/>
        <dbReference type="ChEBI" id="CHEBI:78442"/>
        <dbReference type="ChEBI" id="CHEBI:78531"/>
        <dbReference type="ChEBI" id="CHEBI:456215"/>
        <dbReference type="EC" id="6.1.1.20"/>
    </reaction>
</comment>
<dbReference type="SUPFAM" id="SSF54991">
    <property type="entry name" value="Anticodon-binding domain of PheRS"/>
    <property type="match status" value="1"/>
</dbReference>
<organism evidence="16 17">
    <name type="scientific">Cystoisospora suis</name>
    <dbReference type="NCBI Taxonomy" id="483139"/>
    <lineage>
        <taxon>Eukaryota</taxon>
        <taxon>Sar</taxon>
        <taxon>Alveolata</taxon>
        <taxon>Apicomplexa</taxon>
        <taxon>Conoidasida</taxon>
        <taxon>Coccidia</taxon>
        <taxon>Eucoccidiorida</taxon>
        <taxon>Eimeriorina</taxon>
        <taxon>Sarcocystidae</taxon>
        <taxon>Cystoisospora</taxon>
    </lineage>
</organism>
<dbReference type="InterPro" id="IPR005121">
    <property type="entry name" value="Fdx_antiC-bd"/>
</dbReference>
<dbReference type="InterPro" id="IPR036690">
    <property type="entry name" value="Fdx_antiC-bd_sf"/>
</dbReference>
<dbReference type="VEuPathDB" id="ToxoDB:CSUI_001865"/>
<dbReference type="GO" id="GO:0004826">
    <property type="term" value="F:phenylalanine-tRNA ligase activity"/>
    <property type="evidence" value="ECO:0007669"/>
    <property type="project" value="UniProtKB-EC"/>
</dbReference>
<dbReference type="Proteomes" id="UP000221165">
    <property type="component" value="Unassembled WGS sequence"/>
</dbReference>
<accession>A0A2C6KJQ0</accession>
<feature type="compositionally biased region" description="Low complexity" evidence="13">
    <location>
        <begin position="537"/>
        <end position="555"/>
    </location>
</feature>
<name>A0A2C6KJQ0_9APIC</name>
<keyword evidence="17" id="KW-1185">Reference proteome</keyword>
<gene>
    <name evidence="16" type="ORF">CSUI_001865</name>
</gene>
<evidence type="ECO:0000313" key="16">
    <source>
        <dbReference type="EMBL" id="PHJ24281.1"/>
    </source>
</evidence>
<evidence type="ECO:0000259" key="15">
    <source>
        <dbReference type="PROSITE" id="PS51447"/>
    </source>
</evidence>
<protein>
    <recommendedName>
        <fullName evidence="3">phenylalanine--tRNA ligase</fullName>
        <ecNumber evidence="3">6.1.1.20</ecNumber>
    </recommendedName>
    <alternativeName>
        <fullName evidence="11">Phenylalanyl-tRNA synthetase</fullName>
    </alternativeName>
</protein>
<comment type="caution">
    <text evidence="16">The sequence shown here is derived from an EMBL/GenBank/DDBJ whole genome shotgun (WGS) entry which is preliminary data.</text>
</comment>
<keyword evidence="6" id="KW-0067">ATP-binding</keyword>
<keyword evidence="8" id="KW-0809">Transit peptide</keyword>
<evidence type="ECO:0000256" key="12">
    <source>
        <dbReference type="ARBA" id="ARBA00049255"/>
    </source>
</evidence>
<dbReference type="GO" id="GO:0000049">
    <property type="term" value="F:tRNA binding"/>
    <property type="evidence" value="ECO:0007669"/>
    <property type="project" value="InterPro"/>
</dbReference>
<keyword evidence="7" id="KW-0648">Protein biosynthesis</keyword>
<dbReference type="OrthoDB" id="4457at2759"/>
<feature type="region of interest" description="Disordered" evidence="13">
    <location>
        <begin position="294"/>
        <end position="320"/>
    </location>
</feature>
<dbReference type="PANTHER" id="PTHR11538">
    <property type="entry name" value="PHENYLALANYL-TRNA SYNTHETASE"/>
    <property type="match status" value="1"/>
</dbReference>
<evidence type="ECO:0000256" key="1">
    <source>
        <dbReference type="ARBA" id="ARBA00004305"/>
    </source>
</evidence>
<proteinExistence type="inferred from homology"/>
<reference evidence="16 17" key="1">
    <citation type="journal article" date="2017" name="Int. J. Parasitol.">
        <title>The genome of the protozoan parasite Cystoisospora suis and a reverse vaccinology approach to identify vaccine candidates.</title>
        <authorList>
            <person name="Palmieri N."/>
            <person name="Shrestha A."/>
            <person name="Ruttkowski B."/>
            <person name="Beck T."/>
            <person name="Vogl C."/>
            <person name="Tomley F."/>
            <person name="Blake D.P."/>
            <person name="Joachim A."/>
        </authorList>
    </citation>
    <scope>NUCLEOTIDE SEQUENCE [LARGE SCALE GENOMIC DNA]</scope>
    <source>
        <strain evidence="16 17">Wien I</strain>
    </source>
</reference>
<feature type="region of interest" description="Disordered" evidence="13">
    <location>
        <begin position="530"/>
        <end position="558"/>
    </location>
</feature>
<dbReference type="InterPro" id="IPR006195">
    <property type="entry name" value="aa-tRNA-synth_II"/>
</dbReference>
<dbReference type="PROSITE" id="PS50862">
    <property type="entry name" value="AA_TRNA_LIGASE_II"/>
    <property type="match status" value="1"/>
</dbReference>
<dbReference type="PROSITE" id="PS51447">
    <property type="entry name" value="FDX_ACB"/>
    <property type="match status" value="1"/>
</dbReference>
<comment type="similarity">
    <text evidence="2">Belongs to the class-II aminoacyl-tRNA synthetase family.</text>
</comment>
<dbReference type="EC" id="6.1.1.20" evidence="3"/>
<dbReference type="SUPFAM" id="SSF55681">
    <property type="entry name" value="Class II aaRS and biotin synthetases"/>
    <property type="match status" value="1"/>
</dbReference>
<dbReference type="GO" id="GO:0006432">
    <property type="term" value="P:phenylalanyl-tRNA aminoacylation"/>
    <property type="evidence" value="ECO:0007669"/>
    <property type="project" value="TreeGrafter"/>
</dbReference>
<evidence type="ECO:0000256" key="11">
    <source>
        <dbReference type="ARBA" id="ARBA00031194"/>
    </source>
</evidence>
<dbReference type="Pfam" id="PF03147">
    <property type="entry name" value="FDX-ACB"/>
    <property type="match status" value="1"/>
</dbReference>
<keyword evidence="5" id="KW-0547">Nucleotide-binding</keyword>
<keyword evidence="4" id="KW-0436">Ligase</keyword>
<feature type="domain" description="FDX-ACB" evidence="15">
    <location>
        <begin position="776"/>
        <end position="923"/>
    </location>
</feature>
<dbReference type="Gene3D" id="3.30.70.380">
    <property type="entry name" value="Ferrodoxin-fold anticodon-binding domain"/>
    <property type="match status" value="1"/>
</dbReference>
<feature type="domain" description="Aminoacyl-transfer RNA synthetases class-II family profile" evidence="14">
    <location>
        <begin position="474"/>
        <end position="774"/>
    </location>
</feature>
<evidence type="ECO:0000256" key="5">
    <source>
        <dbReference type="ARBA" id="ARBA00022741"/>
    </source>
</evidence>
<evidence type="ECO:0000256" key="4">
    <source>
        <dbReference type="ARBA" id="ARBA00022598"/>
    </source>
</evidence>